<dbReference type="Proteomes" id="UP000662873">
    <property type="component" value="Chromosome"/>
</dbReference>
<dbReference type="EMBL" id="AP021858">
    <property type="protein sequence ID" value="BBO24871.1"/>
    <property type="molecule type" value="Genomic_DNA"/>
</dbReference>
<gene>
    <name evidence="1" type="ORF">NPRO_24660</name>
</gene>
<protein>
    <submittedName>
        <fullName evidence="1">Uncharacterized protein</fullName>
    </submittedName>
</protein>
<dbReference type="KEGG" id="npy:NPRO_24660"/>
<evidence type="ECO:0000313" key="1">
    <source>
        <dbReference type="EMBL" id="BBO24871.1"/>
    </source>
</evidence>
<sequence>MLVRFEVSGHYDENLAENLPTSRYYYDGQMMVEDDYTVEGQNEPVVTVMRYGIGARGIDFLAKSVDGGAETVGFPLYDGHGNMIATLGRSENSPYFGLADPRSYDVCE</sequence>
<organism evidence="1 2">
    <name type="scientific">Candidatus Nitrosymbiomonas proteolyticus</name>
    <dbReference type="NCBI Taxonomy" id="2608984"/>
    <lineage>
        <taxon>Bacteria</taxon>
        <taxon>Bacillati</taxon>
        <taxon>Armatimonadota</taxon>
        <taxon>Armatimonadota incertae sedis</taxon>
        <taxon>Candidatus Nitrosymbiomonas</taxon>
    </lineage>
</organism>
<evidence type="ECO:0000313" key="2">
    <source>
        <dbReference type="Proteomes" id="UP000662873"/>
    </source>
</evidence>
<accession>A0A809SBC2</accession>
<dbReference type="AlphaFoldDB" id="A0A809SBC2"/>
<name>A0A809SBC2_9BACT</name>
<proteinExistence type="predicted"/>
<reference evidence="1" key="1">
    <citation type="journal article" name="DNA Res.">
        <title>The physiological potential of anammox bacteria as revealed by their core genome structure.</title>
        <authorList>
            <person name="Okubo T."/>
            <person name="Toyoda A."/>
            <person name="Fukuhara K."/>
            <person name="Uchiyama I."/>
            <person name="Harigaya Y."/>
            <person name="Kuroiwa M."/>
            <person name="Suzuki T."/>
            <person name="Murakami Y."/>
            <person name="Suwa Y."/>
            <person name="Takami H."/>
        </authorList>
    </citation>
    <scope>NUCLEOTIDE SEQUENCE</scope>
    <source>
        <strain evidence="1">317325-2</strain>
    </source>
</reference>